<dbReference type="KEGG" id="oat:OAN307_c26720"/>
<dbReference type="RefSeq" id="WP_015500253.1">
    <property type="nucleotide sequence ID" value="NC_020911.1"/>
</dbReference>
<dbReference type="InterPro" id="IPR009389">
    <property type="entry name" value="DUF1045"/>
</dbReference>
<dbReference type="HOGENOM" id="CLU_074099_0_0_5"/>
<dbReference type="Pfam" id="PF06299">
    <property type="entry name" value="DUF1045"/>
    <property type="match status" value="1"/>
</dbReference>
<accession>M9RCW1</accession>
<dbReference type="STRING" id="391626.OAN307_c26720"/>
<evidence type="ECO:0000313" key="1">
    <source>
        <dbReference type="EMBL" id="AGI68256.1"/>
    </source>
</evidence>
<protein>
    <recommendedName>
        <fullName evidence="3">DUF1045 domain-containing protein</fullName>
    </recommendedName>
</protein>
<dbReference type="Proteomes" id="UP000005307">
    <property type="component" value="Chromosome"/>
</dbReference>
<dbReference type="EMBL" id="CP003740">
    <property type="protein sequence ID" value="AGI68256.1"/>
    <property type="molecule type" value="Genomic_DNA"/>
</dbReference>
<dbReference type="eggNOG" id="COG3709">
    <property type="taxonomic scope" value="Bacteria"/>
</dbReference>
<dbReference type="OrthoDB" id="4954742at2"/>
<dbReference type="Gene3D" id="3.90.1140.10">
    <property type="entry name" value="Cyclic phosphodiesterase"/>
    <property type="match status" value="1"/>
</dbReference>
<name>M9RCW1_9RHOB</name>
<reference evidence="1 2" key="1">
    <citation type="journal article" date="2013" name="PLoS ONE">
        <title>Poles Apart: Arctic and Antarctic Octadecabacter strains Share High Genome Plasticity and a New Type of Xanthorhodopsin.</title>
        <authorList>
            <person name="Vollmers J."/>
            <person name="Voget S."/>
            <person name="Dietrich S."/>
            <person name="Gollnow K."/>
            <person name="Smits M."/>
            <person name="Meyer K."/>
            <person name="Brinkhoff T."/>
            <person name="Simon M."/>
            <person name="Daniel R."/>
        </authorList>
    </citation>
    <scope>NUCLEOTIDE SEQUENCE [LARGE SCALE GENOMIC DNA]</scope>
    <source>
        <strain evidence="1 2">307</strain>
    </source>
</reference>
<keyword evidence="2" id="KW-1185">Reference proteome</keyword>
<evidence type="ECO:0008006" key="3">
    <source>
        <dbReference type="Google" id="ProtNLM"/>
    </source>
</evidence>
<proteinExistence type="predicted"/>
<sequence>MFERYAVFFTPTGALAVWGSAWLGWDSAKGRCVPHPNTAGVDVACATATPRKYGLHATLKAPFRIAQGAGLNQLQQAAAKFASQHAAFDIDALDVRLNSGFVALRPQSAPKQLRDFAASTVKTFDPFRAPLTDVDIARRRQASLTARQDQQMLEFGYPYIFDDFHFHLTLSGDLPEQRAAVLIAALVPQLNPIVPNPFVIDAITLMGQDSDGMFHQIHRHALTG</sequence>
<organism evidence="1 2">
    <name type="scientific">Octadecabacter antarcticus 307</name>
    <dbReference type="NCBI Taxonomy" id="391626"/>
    <lineage>
        <taxon>Bacteria</taxon>
        <taxon>Pseudomonadati</taxon>
        <taxon>Pseudomonadota</taxon>
        <taxon>Alphaproteobacteria</taxon>
        <taxon>Rhodobacterales</taxon>
        <taxon>Roseobacteraceae</taxon>
        <taxon>Octadecabacter</taxon>
    </lineage>
</organism>
<evidence type="ECO:0000313" key="2">
    <source>
        <dbReference type="Proteomes" id="UP000005307"/>
    </source>
</evidence>
<dbReference type="PIRSF" id="PIRSF033328">
    <property type="entry name" value="Phest_Mll4975"/>
    <property type="match status" value="1"/>
</dbReference>
<dbReference type="AlphaFoldDB" id="M9RCW1"/>
<gene>
    <name evidence="1" type="ORF">OAN307_c26720</name>
</gene>